<proteinExistence type="predicted"/>
<feature type="compositionally biased region" description="Polar residues" evidence="1">
    <location>
        <begin position="39"/>
        <end position="49"/>
    </location>
</feature>
<keyword evidence="3" id="KW-1185">Reference proteome</keyword>
<name>A0A2Z7B634_9LAMI</name>
<sequence>MSGRGRGRRSFTEGDSESDGMNPVLNTMAQLLERLVDQTTNGNGQTSGRIVSREDPQERFRRQRPQEFSGTTDPLIAESWIKSIEVIFDYLQLTELERPRCAIYMLRGDAMIWWEGANVQILGSKKKISSSSNLSSRSTTSSWCLKLAIAKRCRLDKLIRQRFAFALRFSRWFCAKNQQIYESWMSTAELNSNGEDDKEACKRKDTKDNPCRNTLIAQCTSRGKMNRKTKQSIAIREELSRESIAEF</sequence>
<evidence type="ECO:0000256" key="1">
    <source>
        <dbReference type="SAM" id="MobiDB-lite"/>
    </source>
</evidence>
<dbReference type="EMBL" id="KV009698">
    <property type="protein sequence ID" value="KZV29037.1"/>
    <property type="molecule type" value="Genomic_DNA"/>
</dbReference>
<protein>
    <submittedName>
        <fullName evidence="2">Uncharacterized protein</fullName>
    </submittedName>
</protein>
<dbReference type="Proteomes" id="UP000250235">
    <property type="component" value="Unassembled WGS sequence"/>
</dbReference>
<dbReference type="OrthoDB" id="2290219at2759"/>
<organism evidence="2 3">
    <name type="scientific">Dorcoceras hygrometricum</name>
    <dbReference type="NCBI Taxonomy" id="472368"/>
    <lineage>
        <taxon>Eukaryota</taxon>
        <taxon>Viridiplantae</taxon>
        <taxon>Streptophyta</taxon>
        <taxon>Embryophyta</taxon>
        <taxon>Tracheophyta</taxon>
        <taxon>Spermatophyta</taxon>
        <taxon>Magnoliopsida</taxon>
        <taxon>eudicotyledons</taxon>
        <taxon>Gunneridae</taxon>
        <taxon>Pentapetalae</taxon>
        <taxon>asterids</taxon>
        <taxon>lamiids</taxon>
        <taxon>Lamiales</taxon>
        <taxon>Gesneriaceae</taxon>
        <taxon>Didymocarpoideae</taxon>
        <taxon>Trichosporeae</taxon>
        <taxon>Loxocarpinae</taxon>
        <taxon>Dorcoceras</taxon>
    </lineage>
</organism>
<dbReference type="AlphaFoldDB" id="A0A2Z7B634"/>
<evidence type="ECO:0000313" key="2">
    <source>
        <dbReference type="EMBL" id="KZV29037.1"/>
    </source>
</evidence>
<feature type="region of interest" description="Disordered" evidence="1">
    <location>
        <begin position="39"/>
        <end position="70"/>
    </location>
</feature>
<accession>A0A2Z7B634</accession>
<feature type="region of interest" description="Disordered" evidence="1">
    <location>
        <begin position="1"/>
        <end position="23"/>
    </location>
</feature>
<feature type="compositionally biased region" description="Basic and acidic residues" evidence="1">
    <location>
        <begin position="51"/>
        <end position="60"/>
    </location>
</feature>
<reference evidence="2 3" key="1">
    <citation type="journal article" date="2015" name="Proc. Natl. Acad. Sci. U.S.A.">
        <title>The resurrection genome of Boea hygrometrica: A blueprint for survival of dehydration.</title>
        <authorList>
            <person name="Xiao L."/>
            <person name="Yang G."/>
            <person name="Zhang L."/>
            <person name="Yang X."/>
            <person name="Zhao S."/>
            <person name="Ji Z."/>
            <person name="Zhou Q."/>
            <person name="Hu M."/>
            <person name="Wang Y."/>
            <person name="Chen M."/>
            <person name="Xu Y."/>
            <person name="Jin H."/>
            <person name="Xiao X."/>
            <person name="Hu G."/>
            <person name="Bao F."/>
            <person name="Hu Y."/>
            <person name="Wan P."/>
            <person name="Li L."/>
            <person name="Deng X."/>
            <person name="Kuang T."/>
            <person name="Xiang C."/>
            <person name="Zhu J.K."/>
            <person name="Oliver M.J."/>
            <person name="He Y."/>
        </authorList>
    </citation>
    <scope>NUCLEOTIDE SEQUENCE [LARGE SCALE GENOMIC DNA]</scope>
    <source>
        <strain evidence="3">cv. XS01</strain>
    </source>
</reference>
<evidence type="ECO:0000313" key="3">
    <source>
        <dbReference type="Proteomes" id="UP000250235"/>
    </source>
</evidence>
<gene>
    <name evidence="2" type="ORF">F511_24008</name>
</gene>